<evidence type="ECO:0000256" key="2">
    <source>
        <dbReference type="ARBA" id="ARBA00022741"/>
    </source>
</evidence>
<evidence type="ECO:0000256" key="4">
    <source>
        <dbReference type="PIRSR" id="PIRSR613078-1"/>
    </source>
</evidence>
<organism evidence="8 9">
    <name type="scientific">Mycetomoellerius zeteki</name>
    <dbReference type="NCBI Taxonomy" id="64791"/>
    <lineage>
        <taxon>Eukaryota</taxon>
        <taxon>Metazoa</taxon>
        <taxon>Ecdysozoa</taxon>
        <taxon>Arthropoda</taxon>
        <taxon>Hexapoda</taxon>
        <taxon>Insecta</taxon>
        <taxon>Pterygota</taxon>
        <taxon>Neoptera</taxon>
        <taxon>Endopterygota</taxon>
        <taxon>Hymenoptera</taxon>
        <taxon>Apocrita</taxon>
        <taxon>Aculeata</taxon>
        <taxon>Formicoidea</taxon>
        <taxon>Formicidae</taxon>
        <taxon>Myrmicinae</taxon>
        <taxon>Mycetomoellerius</taxon>
    </lineage>
</organism>
<dbReference type="InterPro" id="IPR013079">
    <property type="entry name" value="6Phosfructo_kin"/>
</dbReference>
<feature type="chain" id="PRO_5007591637" evidence="6">
    <location>
        <begin position="22"/>
        <end position="546"/>
    </location>
</feature>
<dbReference type="Pfam" id="PF01591">
    <property type="entry name" value="6PF2K"/>
    <property type="match status" value="1"/>
</dbReference>
<sequence length="546" mass="61543">MPWVAACFDLLATPLLGYCLAVRKLALQAGLLQEKKNDLAVKQTSNTGTSLNVDTTTIMAPNAEEQRQDSGKEKVAARISGLSKSSRKFAGVVIATCGLPARGKSQIGQSLARRLIWNGVTTKVFRVSDYRRKRFEPHISQELFRLDNAANNALIALAQRDTMQDCAAWLASGNTVAVIIFPPRFKILDAMLITRTQRTEVYDYFSGQLGYRVLFIECVCDDPEVLEYNQQEIVRHCADYTGVDTALAAEDLRSKIVFYTGMYEPMNDRTYPRIKINIATMDIETCKVSGHIETSVLGYLGDISLKPHTLYFSRHGESEYNVVGKIGGDAVLSTRGERYAQALSNKFNAMRISDLRILTSRLRRTIATVRGIEAPREHIAALNELHAGVCEGLSYEEMQERYPQEFAWRDQDKLRYRYPWGESYIDAMLRVEPVIAELQCSNNVLVVSHQAILRCIIGFFLDKKPEELPYMEVPLHTIIRITSQGYNYKLEFFKLPIECVNTTRVKPQNCSGDRTAADALITVPAHFDIPDPWRNPGNGPTLVQQH</sequence>
<keyword evidence="2" id="KW-0547">Nucleotide-binding</keyword>
<dbReference type="CDD" id="cd07067">
    <property type="entry name" value="HP_PGM_like"/>
    <property type="match status" value="1"/>
</dbReference>
<dbReference type="SUPFAM" id="SSF53254">
    <property type="entry name" value="Phosphoglycerate mutase-like"/>
    <property type="match status" value="1"/>
</dbReference>
<feature type="signal peptide" evidence="6">
    <location>
        <begin position="1"/>
        <end position="21"/>
    </location>
</feature>
<dbReference type="PRINTS" id="PR00991">
    <property type="entry name" value="6PFRUCTKNASE"/>
</dbReference>
<dbReference type="Proteomes" id="UP000075809">
    <property type="component" value="Unassembled WGS sequence"/>
</dbReference>
<proteinExistence type="inferred from homology"/>
<dbReference type="Gene3D" id="3.40.50.1240">
    <property type="entry name" value="Phosphoglycerate mutase-like"/>
    <property type="match status" value="1"/>
</dbReference>
<dbReference type="InterPro" id="IPR003094">
    <property type="entry name" value="6Pfruct_kin"/>
</dbReference>
<dbReference type="GO" id="GO:0006000">
    <property type="term" value="P:fructose metabolic process"/>
    <property type="evidence" value="ECO:0007669"/>
    <property type="project" value="InterPro"/>
</dbReference>
<dbReference type="InterPro" id="IPR029033">
    <property type="entry name" value="His_PPase_superfam"/>
</dbReference>
<feature type="binding site" evidence="5">
    <location>
        <begin position="314"/>
        <end position="321"/>
    </location>
    <ligand>
        <name>substrate</name>
    </ligand>
</feature>
<dbReference type="GO" id="GO:0006003">
    <property type="term" value="P:fructose 2,6-bisphosphate metabolic process"/>
    <property type="evidence" value="ECO:0007669"/>
    <property type="project" value="InterPro"/>
</dbReference>
<dbReference type="EMBL" id="KQ982566">
    <property type="protein sequence ID" value="KYQ54721.1"/>
    <property type="molecule type" value="Genomic_DNA"/>
</dbReference>
<dbReference type="STRING" id="64791.A0A151X2S6"/>
<dbReference type="PANTHER" id="PTHR10606:SF65">
    <property type="entry name" value="6-PHOSPHOFRUCTO-2-KINASE_FRUCTOSE-2, 6-BISPHOSPHATASE-LIKE PROTEIN"/>
    <property type="match status" value="1"/>
</dbReference>
<comment type="similarity">
    <text evidence="1">In the C-terminal section; belongs to the phosphoglycerate mutase family.</text>
</comment>
<evidence type="ECO:0000256" key="3">
    <source>
        <dbReference type="ARBA" id="ARBA00022840"/>
    </source>
</evidence>
<dbReference type="Pfam" id="PF00300">
    <property type="entry name" value="His_Phos_1"/>
    <property type="match status" value="1"/>
</dbReference>
<dbReference type="GO" id="GO:0004331">
    <property type="term" value="F:fructose-2,6-bisphosphate 2-phosphatase activity"/>
    <property type="evidence" value="ECO:0007669"/>
    <property type="project" value="TreeGrafter"/>
</dbReference>
<dbReference type="GO" id="GO:0003873">
    <property type="term" value="F:6-phosphofructo-2-kinase activity"/>
    <property type="evidence" value="ECO:0007669"/>
    <property type="project" value="InterPro"/>
</dbReference>
<evidence type="ECO:0000256" key="1">
    <source>
        <dbReference type="ARBA" id="ARBA00008408"/>
    </source>
</evidence>
<name>A0A151X2S6_9HYME</name>
<dbReference type="InterPro" id="IPR027417">
    <property type="entry name" value="P-loop_NTPase"/>
</dbReference>
<dbReference type="PIRSF" id="PIRSF000709">
    <property type="entry name" value="6PFK_2-Ptase"/>
    <property type="match status" value="1"/>
</dbReference>
<keyword evidence="3" id="KW-0067">ATP-binding</keyword>
<gene>
    <name evidence="8" type="ORF">ALC60_06323</name>
</gene>
<accession>A0A151X2S6</accession>
<protein>
    <submittedName>
        <fullName evidence="8">6-phosphofructo-2-kinase/fructose-2, 6-biphosphatase</fullName>
    </submittedName>
</protein>
<keyword evidence="6" id="KW-0732">Signal</keyword>
<evidence type="ECO:0000259" key="7">
    <source>
        <dbReference type="Pfam" id="PF01591"/>
    </source>
</evidence>
<evidence type="ECO:0000313" key="9">
    <source>
        <dbReference type="Proteomes" id="UP000075809"/>
    </source>
</evidence>
<dbReference type="GO" id="GO:0005524">
    <property type="term" value="F:ATP binding"/>
    <property type="evidence" value="ECO:0007669"/>
    <property type="project" value="UniProtKB-KW"/>
</dbReference>
<keyword evidence="9" id="KW-1185">Reference proteome</keyword>
<dbReference type="SMART" id="SM00855">
    <property type="entry name" value="PGAM"/>
    <property type="match status" value="1"/>
</dbReference>
<dbReference type="GO" id="GO:0005829">
    <property type="term" value="C:cytosol"/>
    <property type="evidence" value="ECO:0007669"/>
    <property type="project" value="TreeGrafter"/>
</dbReference>
<dbReference type="InterPro" id="IPR013078">
    <property type="entry name" value="His_Pase_superF_clade-1"/>
</dbReference>
<dbReference type="PANTHER" id="PTHR10606">
    <property type="entry name" value="6-PHOSPHOFRUCTO-2-KINASE/FRUCTOSE-2,6-BISPHOSPHATASE"/>
    <property type="match status" value="1"/>
</dbReference>
<evidence type="ECO:0000256" key="5">
    <source>
        <dbReference type="PIRSR" id="PIRSR613078-2"/>
    </source>
</evidence>
<evidence type="ECO:0000256" key="6">
    <source>
        <dbReference type="SAM" id="SignalP"/>
    </source>
</evidence>
<feature type="active site" description="Tele-phosphohistidine intermediate" evidence="4">
    <location>
        <position position="315"/>
    </location>
</feature>
<feature type="domain" description="6-phosphofructo-2-kinase" evidence="7">
    <location>
        <begin position="90"/>
        <end position="307"/>
    </location>
</feature>
<dbReference type="AlphaFoldDB" id="A0A151X2S6"/>
<dbReference type="FunFam" id="3.40.50.1240:FF:000001">
    <property type="entry name" value="6-phosphofructo-2-kinase/fructose-2, 6-bisphosphatase 3 isoform 2"/>
    <property type="match status" value="1"/>
</dbReference>
<evidence type="ECO:0000313" key="8">
    <source>
        <dbReference type="EMBL" id="KYQ54721.1"/>
    </source>
</evidence>
<reference evidence="8 9" key="1">
    <citation type="submission" date="2015-09" db="EMBL/GenBank/DDBJ databases">
        <title>Trachymyrmex zeteki WGS genome.</title>
        <authorList>
            <person name="Nygaard S."/>
            <person name="Hu H."/>
            <person name="Boomsma J."/>
            <person name="Zhang G."/>
        </authorList>
    </citation>
    <scope>NUCLEOTIDE SEQUENCE [LARGE SCALE GENOMIC DNA]</scope>
    <source>
        <strain evidence="8">Tzet28-1</strain>
        <tissue evidence="8">Whole body</tissue>
    </source>
</reference>
<dbReference type="Gene3D" id="3.40.50.300">
    <property type="entry name" value="P-loop containing nucleotide triphosphate hydrolases"/>
    <property type="match status" value="1"/>
</dbReference>
<keyword evidence="8" id="KW-0808">Transferase</keyword>
<keyword evidence="8" id="KW-0418">Kinase</keyword>
<feature type="active site" description="Proton donor/acceptor" evidence="4">
    <location>
        <position position="384"/>
    </location>
</feature>
<feature type="binding site" evidence="5">
    <location>
        <position position="364"/>
    </location>
    <ligand>
        <name>substrate</name>
    </ligand>
</feature>
<dbReference type="SUPFAM" id="SSF52540">
    <property type="entry name" value="P-loop containing nucleoside triphosphate hydrolases"/>
    <property type="match status" value="1"/>
</dbReference>